<reference evidence="2 3" key="1">
    <citation type="submission" date="2019-06" db="EMBL/GenBank/DDBJ databases">
        <title>Draft genome sequence of the filamentous fungus Phialemoniopsis curvata isolated from diesel fuel.</title>
        <authorList>
            <person name="Varaljay V.A."/>
            <person name="Lyon W.J."/>
            <person name="Crouch A.L."/>
            <person name="Drake C.E."/>
            <person name="Hollomon J.M."/>
            <person name="Nadeau L.J."/>
            <person name="Nunn H.S."/>
            <person name="Stevenson B.S."/>
            <person name="Bojanowski C.L."/>
            <person name="Crookes-Goodson W.J."/>
        </authorList>
    </citation>
    <scope>NUCLEOTIDE SEQUENCE [LARGE SCALE GENOMIC DNA]</scope>
    <source>
        <strain evidence="2 3">D216</strain>
    </source>
</reference>
<evidence type="ECO:0000259" key="1">
    <source>
        <dbReference type="Pfam" id="PF13460"/>
    </source>
</evidence>
<dbReference type="SUPFAM" id="SSF54427">
    <property type="entry name" value="NTF2-like"/>
    <property type="match status" value="1"/>
</dbReference>
<protein>
    <recommendedName>
        <fullName evidence="1">NAD(P)-binding domain-containing protein</fullName>
    </recommendedName>
</protein>
<comment type="caution">
    <text evidence="2">The sequence shown here is derived from an EMBL/GenBank/DDBJ whole genome shotgun (WGS) entry which is preliminary data.</text>
</comment>
<dbReference type="PANTHER" id="PTHR39598:SF1">
    <property type="entry name" value="AUSTINOID BIOSYNTHESIS CLUSTERS PROTEIN F-RELATED"/>
    <property type="match status" value="1"/>
</dbReference>
<dbReference type="Gene3D" id="3.10.450.50">
    <property type="match status" value="1"/>
</dbReference>
<feature type="domain" description="NAD(P)-binding" evidence="1">
    <location>
        <begin position="12"/>
        <end position="214"/>
    </location>
</feature>
<dbReference type="Gene3D" id="3.40.50.720">
    <property type="entry name" value="NAD(P)-binding Rossmann-like Domain"/>
    <property type="match status" value="1"/>
</dbReference>
<dbReference type="AlphaFoldDB" id="A0A507AXY8"/>
<dbReference type="PANTHER" id="PTHR39598">
    <property type="entry name" value="AUSTINOL SYNTHESIS PROTEIN F-RELATED"/>
    <property type="match status" value="1"/>
</dbReference>
<dbReference type="GeneID" id="41976338"/>
<gene>
    <name evidence="2" type="ORF">E0L32_008891</name>
</gene>
<dbReference type="Pfam" id="PF13460">
    <property type="entry name" value="NAD_binding_10"/>
    <property type="match status" value="1"/>
</dbReference>
<dbReference type="RefSeq" id="XP_030991580.1">
    <property type="nucleotide sequence ID" value="XM_031143796.1"/>
</dbReference>
<keyword evidence="3" id="KW-1185">Reference proteome</keyword>
<sequence>MAVNGRSYAVLGATGNCGTALIENLLNRPDTIVHAYCRSKAKLFSKLPEIRENKHVRVFEGGIHDADLLRSCVRDCQAVFLVVSTNDNLPDCRLGQDTASILVDVLRSLRAEEKNRKMPRVLLLSSATLDEGFSRHQPALLHHILIRSASHVYKDLVEAEKLLRANEDWLTSIFIKPGALSVDIQRGHALSLTDEDGPLSYLDLAAGMIEAADDEEGRYDLKNVSVVNINGRARFPPGTPLCVVMARTQAATLDKFIKGWADWTIDSFIATWSDDCTQQNLPFSSNSPIKDRAHVKRLFPVLISILTNFELTVHNVVHDVAGSKAAIYALTKADSPWGPYRNEHALFLWFDETGTKVKKIEELFDTVVMQEFLPKIHQYTEEHMKKVANGQA</sequence>
<dbReference type="InterPro" id="IPR036291">
    <property type="entry name" value="NAD(P)-bd_dom_sf"/>
</dbReference>
<dbReference type="Proteomes" id="UP000319257">
    <property type="component" value="Unassembled WGS sequence"/>
</dbReference>
<dbReference type="OrthoDB" id="10254221at2759"/>
<evidence type="ECO:0000313" key="2">
    <source>
        <dbReference type="EMBL" id="TPX09869.1"/>
    </source>
</evidence>
<evidence type="ECO:0000313" key="3">
    <source>
        <dbReference type="Proteomes" id="UP000319257"/>
    </source>
</evidence>
<proteinExistence type="predicted"/>
<dbReference type="InterPro" id="IPR032710">
    <property type="entry name" value="NTF2-like_dom_sf"/>
</dbReference>
<organism evidence="2 3">
    <name type="scientific">Thyridium curvatum</name>
    <dbReference type="NCBI Taxonomy" id="1093900"/>
    <lineage>
        <taxon>Eukaryota</taxon>
        <taxon>Fungi</taxon>
        <taxon>Dikarya</taxon>
        <taxon>Ascomycota</taxon>
        <taxon>Pezizomycotina</taxon>
        <taxon>Sordariomycetes</taxon>
        <taxon>Sordariomycetidae</taxon>
        <taxon>Thyridiales</taxon>
        <taxon>Thyridiaceae</taxon>
        <taxon>Thyridium</taxon>
    </lineage>
</organism>
<dbReference type="SUPFAM" id="SSF51735">
    <property type="entry name" value="NAD(P)-binding Rossmann-fold domains"/>
    <property type="match status" value="1"/>
</dbReference>
<dbReference type="InParanoid" id="A0A507AXY8"/>
<dbReference type="STRING" id="1093900.A0A507AXY8"/>
<dbReference type="InterPro" id="IPR050977">
    <property type="entry name" value="Fungal_Meroterpenoid_Isomerase"/>
</dbReference>
<dbReference type="EMBL" id="SKBQ01000061">
    <property type="protein sequence ID" value="TPX09869.1"/>
    <property type="molecule type" value="Genomic_DNA"/>
</dbReference>
<dbReference type="InterPro" id="IPR016040">
    <property type="entry name" value="NAD(P)-bd_dom"/>
</dbReference>
<accession>A0A507AXY8</accession>
<name>A0A507AXY8_9PEZI</name>